<accession>A0A2S5A3N6</accession>
<evidence type="ECO:0000256" key="2">
    <source>
        <dbReference type="SAM" id="SignalP"/>
    </source>
</evidence>
<gene>
    <name evidence="4" type="ORF">C3K47_07635</name>
</gene>
<dbReference type="Pfam" id="PF20434">
    <property type="entry name" value="BD-FAE"/>
    <property type="match status" value="1"/>
</dbReference>
<reference evidence="4 5" key="1">
    <citation type="submission" date="2018-01" db="EMBL/GenBank/DDBJ databases">
        <authorList>
            <person name="Gaut B.S."/>
            <person name="Morton B.R."/>
            <person name="Clegg M.T."/>
            <person name="Duvall M.R."/>
        </authorList>
    </citation>
    <scope>NUCLEOTIDE SEQUENCE [LARGE SCALE GENOMIC DNA]</scope>
    <source>
        <strain evidence="4 5">HR-AV</strain>
    </source>
</reference>
<organism evidence="4 5">
    <name type="scientific">Solitalea longa</name>
    <dbReference type="NCBI Taxonomy" id="2079460"/>
    <lineage>
        <taxon>Bacteria</taxon>
        <taxon>Pseudomonadati</taxon>
        <taxon>Bacteroidota</taxon>
        <taxon>Sphingobacteriia</taxon>
        <taxon>Sphingobacteriales</taxon>
        <taxon>Sphingobacteriaceae</taxon>
        <taxon>Solitalea</taxon>
    </lineage>
</organism>
<dbReference type="AlphaFoldDB" id="A0A2S5A3N6"/>
<keyword evidence="1" id="KW-0378">Hydrolase</keyword>
<feature type="signal peptide" evidence="2">
    <location>
        <begin position="1"/>
        <end position="21"/>
    </location>
</feature>
<dbReference type="RefSeq" id="WP_103788537.1">
    <property type="nucleotide sequence ID" value="NZ_PQVF01000005.1"/>
</dbReference>
<feature type="chain" id="PRO_5015695309" evidence="2">
    <location>
        <begin position="22"/>
        <end position="282"/>
    </location>
</feature>
<dbReference type="SUPFAM" id="SSF53474">
    <property type="entry name" value="alpha/beta-Hydrolases"/>
    <property type="match status" value="1"/>
</dbReference>
<dbReference type="EMBL" id="PQVF01000005">
    <property type="protein sequence ID" value="POY36927.1"/>
    <property type="molecule type" value="Genomic_DNA"/>
</dbReference>
<sequence length="282" mass="31489">MKALSTQLFLFLLAFVLPSCQQNLKEPTPTLEAKQVMDVAYGNATEQSFDVYLPKARSSYTKVILFLHGGGWRDEDKSFYAPLLTYFVDNGFAVVNANYRLAKDNTDKFPVQMQDIKLIIDKVLANRNEYVVSDKLALAGNSAGAHLGLLYAYAYDTEGKIKAVAAQSAPTDLVQAANSGNTQAINTIVYFLGKTYEEDAELWKNASPYWKVTDKAPPTILFVGEKDDVVVPLQSVTLQQRLNSLQVKNQLISYPDEGHAWLGANLDDTRKKIVDWFNVNME</sequence>
<dbReference type="OrthoDB" id="9777975at2"/>
<protein>
    <submittedName>
        <fullName evidence="4">Lipase</fullName>
    </submittedName>
</protein>
<keyword evidence="2" id="KW-0732">Signal</keyword>
<dbReference type="PANTHER" id="PTHR48081">
    <property type="entry name" value="AB HYDROLASE SUPERFAMILY PROTEIN C4A8.06C"/>
    <property type="match status" value="1"/>
</dbReference>
<dbReference type="InterPro" id="IPR049492">
    <property type="entry name" value="BD-FAE-like_dom"/>
</dbReference>
<evidence type="ECO:0000313" key="5">
    <source>
        <dbReference type="Proteomes" id="UP000236893"/>
    </source>
</evidence>
<evidence type="ECO:0000256" key="1">
    <source>
        <dbReference type="ARBA" id="ARBA00022801"/>
    </source>
</evidence>
<dbReference type="GO" id="GO:0016787">
    <property type="term" value="F:hydrolase activity"/>
    <property type="evidence" value="ECO:0007669"/>
    <property type="project" value="UniProtKB-KW"/>
</dbReference>
<name>A0A2S5A3N6_9SPHI</name>
<keyword evidence="5" id="KW-1185">Reference proteome</keyword>
<comment type="caution">
    <text evidence="4">The sequence shown here is derived from an EMBL/GenBank/DDBJ whole genome shotgun (WGS) entry which is preliminary data.</text>
</comment>
<dbReference type="InterPro" id="IPR050300">
    <property type="entry name" value="GDXG_lipolytic_enzyme"/>
</dbReference>
<proteinExistence type="predicted"/>
<evidence type="ECO:0000313" key="4">
    <source>
        <dbReference type="EMBL" id="POY36927.1"/>
    </source>
</evidence>
<dbReference type="Gene3D" id="3.40.50.1820">
    <property type="entry name" value="alpha/beta hydrolase"/>
    <property type="match status" value="1"/>
</dbReference>
<evidence type="ECO:0000259" key="3">
    <source>
        <dbReference type="Pfam" id="PF20434"/>
    </source>
</evidence>
<dbReference type="InterPro" id="IPR029058">
    <property type="entry name" value="AB_hydrolase_fold"/>
</dbReference>
<feature type="domain" description="BD-FAE-like" evidence="3">
    <location>
        <begin position="50"/>
        <end position="242"/>
    </location>
</feature>
<dbReference type="PANTHER" id="PTHR48081:SF33">
    <property type="entry name" value="KYNURENINE FORMAMIDASE"/>
    <property type="match status" value="1"/>
</dbReference>
<dbReference type="Proteomes" id="UP000236893">
    <property type="component" value="Unassembled WGS sequence"/>
</dbReference>